<organism evidence="4 5">
    <name type="scientific">Nonomuraea indica</name>
    <dbReference type="NCBI Taxonomy" id="1581193"/>
    <lineage>
        <taxon>Bacteria</taxon>
        <taxon>Bacillati</taxon>
        <taxon>Actinomycetota</taxon>
        <taxon>Actinomycetes</taxon>
        <taxon>Streptosporangiales</taxon>
        <taxon>Streptosporangiaceae</taxon>
        <taxon>Nonomuraea</taxon>
    </lineage>
</organism>
<evidence type="ECO:0000256" key="1">
    <source>
        <dbReference type="ARBA" id="ARBA00022729"/>
    </source>
</evidence>
<evidence type="ECO:0000256" key="2">
    <source>
        <dbReference type="SAM" id="MobiDB-lite"/>
    </source>
</evidence>
<keyword evidence="3" id="KW-0812">Transmembrane</keyword>
<name>A0ABW8A223_9ACTN</name>
<proteinExistence type="predicted"/>
<keyword evidence="3" id="KW-0472">Membrane</keyword>
<dbReference type="EMBL" id="JBITMB010000003">
    <property type="protein sequence ID" value="MFI7440826.1"/>
    <property type="molecule type" value="Genomic_DNA"/>
</dbReference>
<evidence type="ECO:0000313" key="5">
    <source>
        <dbReference type="Proteomes" id="UP001612928"/>
    </source>
</evidence>
<evidence type="ECO:0000256" key="3">
    <source>
        <dbReference type="SAM" id="Phobius"/>
    </source>
</evidence>
<evidence type="ECO:0008006" key="6">
    <source>
        <dbReference type="Google" id="ProtNLM"/>
    </source>
</evidence>
<sequence length="214" mass="22797">MTVTREPPARAAGDRRGRRSGRGGAAVLNTVLGLLLVGGAVGLQSLGLSENDASAPLTYVGDKGQEVDARRFTVRLDSVGAAKAVRVSRTETVETDQVFLIVRASAKSSLRPYHLAQPVLLDAEGRRFAATDRVDSAKTLADKWVQPDIWVSGPFFFEVPASALPDAKVVFALPGSAMPVEPYAPEAEIDLGLDEQAARRLAASPQDVYSLVEK</sequence>
<keyword evidence="5" id="KW-1185">Reference proteome</keyword>
<dbReference type="Gene3D" id="2.60.40.1240">
    <property type="match status" value="1"/>
</dbReference>
<comment type="caution">
    <text evidence="4">The sequence shown here is derived from an EMBL/GenBank/DDBJ whole genome shotgun (WGS) entry which is preliminary data.</text>
</comment>
<dbReference type="RefSeq" id="WP_397020625.1">
    <property type="nucleotide sequence ID" value="NZ_JBITMB010000003.1"/>
</dbReference>
<accession>A0ABW8A223</accession>
<dbReference type="InterPro" id="IPR029050">
    <property type="entry name" value="Immunoprotect_excell_Ig-like"/>
</dbReference>
<reference evidence="4 5" key="1">
    <citation type="submission" date="2024-10" db="EMBL/GenBank/DDBJ databases">
        <title>The Natural Products Discovery Center: Release of the First 8490 Sequenced Strains for Exploring Actinobacteria Biosynthetic Diversity.</title>
        <authorList>
            <person name="Kalkreuter E."/>
            <person name="Kautsar S.A."/>
            <person name="Yang D."/>
            <person name="Bader C.D."/>
            <person name="Teijaro C.N."/>
            <person name="Fluegel L."/>
            <person name="Davis C.M."/>
            <person name="Simpson J.R."/>
            <person name="Lauterbach L."/>
            <person name="Steele A.D."/>
            <person name="Gui C."/>
            <person name="Meng S."/>
            <person name="Li G."/>
            <person name="Viehrig K."/>
            <person name="Ye F."/>
            <person name="Su P."/>
            <person name="Kiefer A.F."/>
            <person name="Nichols A."/>
            <person name="Cepeda A.J."/>
            <person name="Yan W."/>
            <person name="Fan B."/>
            <person name="Jiang Y."/>
            <person name="Adhikari A."/>
            <person name="Zheng C.-J."/>
            <person name="Schuster L."/>
            <person name="Cowan T.M."/>
            <person name="Smanski M.J."/>
            <person name="Chevrette M.G."/>
            <person name="De Carvalho L.P.S."/>
            <person name="Shen B."/>
        </authorList>
    </citation>
    <scope>NUCLEOTIDE SEQUENCE [LARGE SCALE GENOMIC DNA]</scope>
    <source>
        <strain evidence="4 5">NPDC049503</strain>
    </source>
</reference>
<keyword evidence="1" id="KW-0732">Signal</keyword>
<protein>
    <recommendedName>
        <fullName evidence="6">DUF4352 domain-containing protein</fullName>
    </recommendedName>
</protein>
<feature type="region of interest" description="Disordered" evidence="2">
    <location>
        <begin position="1"/>
        <end position="21"/>
    </location>
</feature>
<evidence type="ECO:0000313" key="4">
    <source>
        <dbReference type="EMBL" id="MFI7440826.1"/>
    </source>
</evidence>
<feature type="transmembrane region" description="Helical" evidence="3">
    <location>
        <begin position="25"/>
        <end position="46"/>
    </location>
</feature>
<dbReference type="Proteomes" id="UP001612928">
    <property type="component" value="Unassembled WGS sequence"/>
</dbReference>
<keyword evidence="3" id="KW-1133">Transmembrane helix</keyword>
<gene>
    <name evidence="4" type="ORF">ACIBP5_12805</name>
</gene>